<dbReference type="Gene3D" id="2.120.10.30">
    <property type="entry name" value="TolB, C-terminal domain"/>
    <property type="match status" value="2"/>
</dbReference>
<dbReference type="InterPro" id="IPR000033">
    <property type="entry name" value="LDLR_classB_rpt"/>
</dbReference>
<proteinExistence type="predicted"/>
<comment type="caution">
    <text evidence="1">The sequence shown here is derived from an EMBL/GenBank/DDBJ whole genome shotgun (WGS) entry which is preliminary data.</text>
</comment>
<reference evidence="1 2" key="1">
    <citation type="submission" date="2019-02" db="EMBL/GenBank/DDBJ databases">
        <title>Genomic Encyclopedia of Archaeal and Bacterial Type Strains, Phase II (KMG-II): from individual species to whole genera.</title>
        <authorList>
            <person name="Goeker M."/>
        </authorList>
    </citation>
    <scope>NUCLEOTIDE SEQUENCE [LARGE SCALE GENOMIC DNA]</scope>
    <source>
        <strain evidence="1 2">DSM 18101</strain>
    </source>
</reference>
<dbReference type="PANTHER" id="PTHR46513:SF13">
    <property type="entry name" value="EGF-LIKE DOMAIN-CONTAINING PROTEIN"/>
    <property type="match status" value="1"/>
</dbReference>
<organism evidence="1 2">
    <name type="scientific">Edaphobacter modestus</name>
    <dbReference type="NCBI Taxonomy" id="388466"/>
    <lineage>
        <taxon>Bacteria</taxon>
        <taxon>Pseudomonadati</taxon>
        <taxon>Acidobacteriota</taxon>
        <taxon>Terriglobia</taxon>
        <taxon>Terriglobales</taxon>
        <taxon>Acidobacteriaceae</taxon>
        <taxon>Edaphobacter</taxon>
    </lineage>
</organism>
<dbReference type="SMART" id="SM00135">
    <property type="entry name" value="LY"/>
    <property type="match status" value="5"/>
</dbReference>
<dbReference type="RefSeq" id="WP_130424207.1">
    <property type="nucleotide sequence ID" value="NZ_SHKW01000002.1"/>
</dbReference>
<gene>
    <name evidence="1" type="ORF">BDD14_5838</name>
</gene>
<dbReference type="InterPro" id="IPR011042">
    <property type="entry name" value="6-blade_b-propeller_TolB-like"/>
</dbReference>
<dbReference type="SUPFAM" id="SSF63825">
    <property type="entry name" value="YWTD domain"/>
    <property type="match status" value="2"/>
</dbReference>
<evidence type="ECO:0008006" key="3">
    <source>
        <dbReference type="Google" id="ProtNLM"/>
    </source>
</evidence>
<protein>
    <recommendedName>
        <fullName evidence="3">3-hydroxyacyl-CoA dehydrogenase</fullName>
    </recommendedName>
</protein>
<sequence>MNTVTSTPINAGADKSTAPGRLFFLDNGAGRVLTANPDGSDLRTLIDKGPKGPDGVVVDAAAGHIYWTNMGNFKENDGAILRSDLDGKNVITIVPPGGTFTPKQIKLEKKSGKLYWTDREGMRVMRANLDGSKIETLVDTSHGDLRPGQDVRKWCVGIAVDAEGGKFYWTQKGPANAGDGRIFRANISIHKGQSPSNRTDIELLYEKLPEPIDLDFDLANRNLYWTDRGDPPRGNTVNRAPMDPLPGNRKEPEILFTHLEEGIGLALDLKGGRMFITDYAGSLYSANLDGSNRKTLAYAEGNLTGIAYVELPAWH</sequence>
<dbReference type="InterPro" id="IPR050778">
    <property type="entry name" value="Cueball_EGF_LRP_Nidogen"/>
</dbReference>
<dbReference type="OrthoDB" id="111868at2"/>
<dbReference type="Proteomes" id="UP000292958">
    <property type="component" value="Unassembled WGS sequence"/>
</dbReference>
<keyword evidence="2" id="KW-1185">Reference proteome</keyword>
<evidence type="ECO:0000313" key="1">
    <source>
        <dbReference type="EMBL" id="RZU35739.1"/>
    </source>
</evidence>
<accession>A0A4Q7YHA2</accession>
<dbReference type="EMBL" id="SHKW01000002">
    <property type="protein sequence ID" value="RZU35739.1"/>
    <property type="molecule type" value="Genomic_DNA"/>
</dbReference>
<evidence type="ECO:0000313" key="2">
    <source>
        <dbReference type="Proteomes" id="UP000292958"/>
    </source>
</evidence>
<dbReference type="PANTHER" id="PTHR46513">
    <property type="entry name" value="VITELLOGENIN RECEPTOR-LIKE PROTEIN-RELATED-RELATED"/>
    <property type="match status" value="1"/>
</dbReference>
<dbReference type="PROSITE" id="PS51120">
    <property type="entry name" value="LDLRB"/>
    <property type="match status" value="1"/>
</dbReference>
<dbReference type="AlphaFoldDB" id="A0A4Q7YHA2"/>
<name>A0A4Q7YHA2_9BACT</name>